<evidence type="ECO:0000313" key="4">
    <source>
        <dbReference type="EMBL" id="QJI03368.1"/>
    </source>
</evidence>
<name>A0A6H2A134_9ZZZZ</name>
<dbReference type="EMBL" id="MT144420">
    <property type="protein sequence ID" value="QJA53422.1"/>
    <property type="molecule type" value="Genomic_DNA"/>
</dbReference>
<dbReference type="AlphaFoldDB" id="A0A6H2A134"/>
<dbReference type="EMBL" id="MT142896">
    <property type="protein sequence ID" value="QJA90190.1"/>
    <property type="molecule type" value="Genomic_DNA"/>
</dbReference>
<dbReference type="EMBL" id="MT145081">
    <property type="protein sequence ID" value="QJI03368.1"/>
    <property type="molecule type" value="Genomic_DNA"/>
</dbReference>
<protein>
    <submittedName>
        <fullName evidence="2">Uncharacterized protein</fullName>
    </submittedName>
</protein>
<gene>
    <name evidence="3" type="ORF">MM415B02428_0011</name>
    <name evidence="2" type="ORF">TM448A03507_0011</name>
    <name evidence="4" type="ORF">TM448B04466_0013</name>
</gene>
<reference evidence="2" key="1">
    <citation type="submission" date="2020-03" db="EMBL/GenBank/DDBJ databases">
        <title>The deep terrestrial virosphere.</title>
        <authorList>
            <person name="Holmfeldt K."/>
            <person name="Nilsson E."/>
            <person name="Simone D."/>
            <person name="Lopez-Fernandez M."/>
            <person name="Wu X."/>
            <person name="de Brujin I."/>
            <person name="Lundin D."/>
            <person name="Andersson A."/>
            <person name="Bertilsson S."/>
            <person name="Dopson M."/>
        </authorList>
    </citation>
    <scope>NUCLEOTIDE SEQUENCE</scope>
    <source>
        <strain evidence="3">MM415B02428</strain>
        <strain evidence="2">TM448A03507</strain>
        <strain evidence="4">TM448B04466</strain>
    </source>
</reference>
<accession>A0A6H2A134</accession>
<evidence type="ECO:0000256" key="1">
    <source>
        <dbReference type="SAM" id="MobiDB-lite"/>
    </source>
</evidence>
<proteinExistence type="predicted"/>
<evidence type="ECO:0000313" key="2">
    <source>
        <dbReference type="EMBL" id="QJA53422.1"/>
    </source>
</evidence>
<sequence length="65" mass="7217">MGSGYDSDTVDHSGEAKGLSHNLDLIRQYGTDRDKDCLRGSGMAGNHPLSKTFYENLKKANKKMR</sequence>
<evidence type="ECO:0000313" key="3">
    <source>
        <dbReference type="EMBL" id="QJA90190.1"/>
    </source>
</evidence>
<feature type="region of interest" description="Disordered" evidence="1">
    <location>
        <begin position="1"/>
        <end position="24"/>
    </location>
</feature>
<organism evidence="2">
    <name type="scientific">viral metagenome</name>
    <dbReference type="NCBI Taxonomy" id="1070528"/>
    <lineage>
        <taxon>unclassified sequences</taxon>
        <taxon>metagenomes</taxon>
        <taxon>organismal metagenomes</taxon>
    </lineage>
</organism>